<evidence type="ECO:0000259" key="1">
    <source>
        <dbReference type="SMART" id="SM00181"/>
    </source>
</evidence>
<feature type="domain" description="EGF-like" evidence="1">
    <location>
        <begin position="83"/>
        <end position="117"/>
    </location>
</feature>
<gene>
    <name evidence="2" type="ORF">NQ317_014858</name>
</gene>
<feature type="domain" description="EGF-like" evidence="1">
    <location>
        <begin position="220"/>
        <end position="253"/>
    </location>
</feature>
<dbReference type="EMBL" id="JAPWTJ010001299">
    <property type="protein sequence ID" value="KAJ8972801.1"/>
    <property type="molecule type" value="Genomic_DNA"/>
</dbReference>
<dbReference type="Pfam" id="PF01683">
    <property type="entry name" value="EB"/>
    <property type="match status" value="1"/>
</dbReference>
<dbReference type="SMART" id="SM00181">
    <property type="entry name" value="EGF"/>
    <property type="match status" value="3"/>
</dbReference>
<proteinExistence type="predicted"/>
<evidence type="ECO:0000313" key="2">
    <source>
        <dbReference type="EMBL" id="KAJ8972801.1"/>
    </source>
</evidence>
<sequence length="400" mass="44303">MVCTLGKCVKNNSTTQSFSIGKTIDVKEEYTPRIITEVSVLCKSDDDCRDVANSLCDISNGTCGCNAETHYLYQGNCVAGIKECTTSNDCTGSNMMCFKNTSCICKQGFFLKDKQCIAELGVKDSNVSYTEDGDCPIKPGKLVNSTCYCRDYWFSDDAARNCIKTMIQTTQTCLTNEWCYAMGPYAFCNSTTGQCACAEYASFNQSTYYCDKVEEPSSDICFSDNDCNLNEVCLDEKCGCLDNFKKNKDNICLPNVDASCLNTGCSHIGNSSCVGGICKCNDNYIGKEDGCLRMAEELYDACERQEQCARIEHTVCGVAEDDDDEEEEADEGDPVYKCVCGESYTAISKKCYLSKKYGDPCVTESDCTLVLNHSYQCRNSICQCSVGSKLKKWLLYLVWE</sequence>
<evidence type="ECO:0000313" key="3">
    <source>
        <dbReference type="Proteomes" id="UP001162164"/>
    </source>
</evidence>
<dbReference type="InterPro" id="IPR000742">
    <property type="entry name" value="EGF"/>
</dbReference>
<reference evidence="2" key="1">
    <citation type="journal article" date="2023" name="Insect Mol. Biol.">
        <title>Genome sequencing provides insights into the evolution of gene families encoding plant cell wall-degrading enzymes in longhorned beetles.</title>
        <authorList>
            <person name="Shin N.R."/>
            <person name="Okamura Y."/>
            <person name="Kirsch R."/>
            <person name="Pauchet Y."/>
        </authorList>
    </citation>
    <scope>NUCLEOTIDE SEQUENCE</scope>
    <source>
        <strain evidence="2">MMC_N1</strain>
    </source>
</reference>
<dbReference type="InterPro" id="IPR006149">
    <property type="entry name" value="EB_dom"/>
</dbReference>
<name>A0ABQ9J4L4_9CUCU</name>
<accession>A0ABQ9J4L4</accession>
<comment type="caution">
    <text evidence="2">The sequence shown here is derived from an EMBL/GenBank/DDBJ whole genome shotgun (WGS) entry which is preliminary data.</text>
</comment>
<protein>
    <recommendedName>
        <fullName evidence="1">EGF-like domain-containing protein</fullName>
    </recommendedName>
</protein>
<organism evidence="2 3">
    <name type="scientific">Molorchus minor</name>
    <dbReference type="NCBI Taxonomy" id="1323400"/>
    <lineage>
        <taxon>Eukaryota</taxon>
        <taxon>Metazoa</taxon>
        <taxon>Ecdysozoa</taxon>
        <taxon>Arthropoda</taxon>
        <taxon>Hexapoda</taxon>
        <taxon>Insecta</taxon>
        <taxon>Pterygota</taxon>
        <taxon>Neoptera</taxon>
        <taxon>Endopterygota</taxon>
        <taxon>Coleoptera</taxon>
        <taxon>Polyphaga</taxon>
        <taxon>Cucujiformia</taxon>
        <taxon>Chrysomeloidea</taxon>
        <taxon>Cerambycidae</taxon>
        <taxon>Lamiinae</taxon>
        <taxon>Monochamini</taxon>
        <taxon>Molorchus</taxon>
    </lineage>
</organism>
<keyword evidence="3" id="KW-1185">Reference proteome</keyword>
<dbReference type="Proteomes" id="UP001162164">
    <property type="component" value="Unassembled WGS sequence"/>
</dbReference>
<dbReference type="PANTHER" id="PTHR39069:SF8">
    <property type="entry name" value="FI17111P1"/>
    <property type="match status" value="1"/>
</dbReference>
<dbReference type="PANTHER" id="PTHR39069">
    <property type="entry name" value="ECDYSONE-INDUCIBLE GENE E1, ISOFORM A"/>
    <property type="match status" value="1"/>
</dbReference>
<feature type="domain" description="EGF-like" evidence="1">
    <location>
        <begin position="259"/>
        <end position="292"/>
    </location>
</feature>